<proteinExistence type="predicted"/>
<reference evidence="5 6" key="1">
    <citation type="submission" date="2024-04" db="EMBL/GenBank/DDBJ databases">
        <title>Kosakonia calanthae sp. nov., a halophilic bacterium isolated from leaves of Calanthe tiplacata.</title>
        <authorList>
            <person name="Wu P."/>
        </authorList>
    </citation>
    <scope>NUCLEOTIDE SEQUENCE [LARGE SCALE GENOMIC DNA]</scope>
    <source>
        <strain evidence="5 6">BYX6</strain>
    </source>
</reference>
<evidence type="ECO:0000256" key="1">
    <source>
        <dbReference type="ARBA" id="ARBA00023015"/>
    </source>
</evidence>
<dbReference type="InterPro" id="IPR020449">
    <property type="entry name" value="Tscrpt_reg_AraC-type_HTH"/>
</dbReference>
<accession>A0ABZ3B6U2</accession>
<dbReference type="PANTHER" id="PTHR11019:SF159">
    <property type="entry name" value="TRANSCRIPTIONAL REGULATOR-RELATED"/>
    <property type="match status" value="1"/>
</dbReference>
<protein>
    <submittedName>
        <fullName evidence="5">AraC family transcriptional regulator</fullName>
    </submittedName>
</protein>
<dbReference type="PROSITE" id="PS01124">
    <property type="entry name" value="HTH_ARAC_FAMILY_2"/>
    <property type="match status" value="1"/>
</dbReference>
<dbReference type="Pfam" id="PF12833">
    <property type="entry name" value="HTH_18"/>
    <property type="match status" value="1"/>
</dbReference>
<keyword evidence="2" id="KW-0238">DNA-binding</keyword>
<dbReference type="RefSeq" id="WP_342323444.1">
    <property type="nucleotide sequence ID" value="NZ_CP151800.1"/>
</dbReference>
<dbReference type="Gene3D" id="1.10.10.60">
    <property type="entry name" value="Homeodomain-like"/>
    <property type="match status" value="2"/>
</dbReference>
<dbReference type="Gene3D" id="2.60.120.10">
    <property type="entry name" value="Jelly Rolls"/>
    <property type="match status" value="1"/>
</dbReference>
<dbReference type="InterPro" id="IPR011051">
    <property type="entry name" value="RmlC_Cupin_sf"/>
</dbReference>
<dbReference type="Proteomes" id="UP001466893">
    <property type="component" value="Chromosome"/>
</dbReference>
<name>A0ABZ3B6U2_9ENTR</name>
<dbReference type="SUPFAM" id="SSF51182">
    <property type="entry name" value="RmlC-like cupins"/>
    <property type="match status" value="1"/>
</dbReference>
<evidence type="ECO:0000256" key="3">
    <source>
        <dbReference type="ARBA" id="ARBA00023163"/>
    </source>
</evidence>
<dbReference type="EMBL" id="CP151800">
    <property type="protein sequence ID" value="WZV98884.1"/>
    <property type="molecule type" value="Genomic_DNA"/>
</dbReference>
<sequence length="246" mass="27910">MITQSQKLSHQSKHKTEWHQHVTGQLFCIRRGMMMVQTEQTQWALTPATIGWFPPQLRHCAWTVGKVEGHSVQLSVCGSDALPQQPGVWPADPFLLLLMERISQLDPQVETAQREQHLLAVMMDEIRLAPPAPLQLMLPHDRRARRIAEQLLLQPQNTLRQQELAAENGLSIRTLSRLFSEQTGLSFSRWRQQARILASITWLLRGGPISETAMQCGYENVSAFIAAFKLRFGMTPGAFRVLNSKA</sequence>
<dbReference type="SMART" id="SM00342">
    <property type="entry name" value="HTH_ARAC"/>
    <property type="match status" value="1"/>
</dbReference>
<evidence type="ECO:0000313" key="5">
    <source>
        <dbReference type="EMBL" id="WZV98884.1"/>
    </source>
</evidence>
<dbReference type="PRINTS" id="PR00032">
    <property type="entry name" value="HTHARAC"/>
</dbReference>
<dbReference type="PROSITE" id="PS00041">
    <property type="entry name" value="HTH_ARAC_FAMILY_1"/>
    <property type="match status" value="1"/>
</dbReference>
<dbReference type="PANTHER" id="PTHR11019">
    <property type="entry name" value="HTH-TYPE TRANSCRIPTIONAL REGULATOR NIMR"/>
    <property type="match status" value="1"/>
</dbReference>
<dbReference type="InterPro" id="IPR009057">
    <property type="entry name" value="Homeodomain-like_sf"/>
</dbReference>
<evidence type="ECO:0000313" key="6">
    <source>
        <dbReference type="Proteomes" id="UP001466893"/>
    </source>
</evidence>
<keyword evidence="3" id="KW-0804">Transcription</keyword>
<feature type="domain" description="HTH araC/xylS-type" evidence="4">
    <location>
        <begin position="142"/>
        <end position="242"/>
    </location>
</feature>
<dbReference type="InterPro" id="IPR018060">
    <property type="entry name" value="HTH_AraC"/>
</dbReference>
<organism evidence="5 6">
    <name type="scientific">Kosakonia calanthes</name>
    <dbReference type="NCBI Taxonomy" id="3139408"/>
    <lineage>
        <taxon>Bacteria</taxon>
        <taxon>Pseudomonadati</taxon>
        <taxon>Pseudomonadota</taxon>
        <taxon>Gammaproteobacteria</taxon>
        <taxon>Enterobacterales</taxon>
        <taxon>Enterobacteriaceae</taxon>
        <taxon>Kosakonia</taxon>
    </lineage>
</organism>
<dbReference type="InterPro" id="IPR014710">
    <property type="entry name" value="RmlC-like_jellyroll"/>
</dbReference>
<evidence type="ECO:0000259" key="4">
    <source>
        <dbReference type="PROSITE" id="PS01124"/>
    </source>
</evidence>
<keyword evidence="6" id="KW-1185">Reference proteome</keyword>
<dbReference type="SUPFAM" id="SSF46689">
    <property type="entry name" value="Homeodomain-like"/>
    <property type="match status" value="2"/>
</dbReference>
<gene>
    <name evidence="5" type="ORF">AAEY27_03000</name>
</gene>
<keyword evidence="1" id="KW-0805">Transcription regulation</keyword>
<dbReference type="InterPro" id="IPR018062">
    <property type="entry name" value="HTH_AraC-typ_CS"/>
</dbReference>
<evidence type="ECO:0000256" key="2">
    <source>
        <dbReference type="ARBA" id="ARBA00023125"/>
    </source>
</evidence>